<comment type="caution">
    <text evidence="3">The sequence shown here is derived from an EMBL/GenBank/DDBJ whole genome shotgun (WGS) entry which is preliminary data.</text>
</comment>
<dbReference type="Proteomes" id="UP000612349">
    <property type="component" value="Unassembled WGS sequence"/>
</dbReference>
<reference evidence="3" key="1">
    <citation type="journal article" date="2014" name="Int. J. Syst. Evol. Microbiol.">
        <title>Complete genome sequence of Corynebacterium casei LMG S-19264T (=DSM 44701T), isolated from a smear-ripened cheese.</title>
        <authorList>
            <consortium name="US DOE Joint Genome Institute (JGI-PGF)"/>
            <person name="Walter F."/>
            <person name="Albersmeier A."/>
            <person name="Kalinowski J."/>
            <person name="Ruckert C."/>
        </authorList>
    </citation>
    <scope>NUCLEOTIDE SEQUENCE</scope>
    <source>
        <strain evidence="3">CGMCC 1.15360</strain>
    </source>
</reference>
<accession>A0A916Z6Z4</accession>
<feature type="chain" id="PRO_5037714889" evidence="2">
    <location>
        <begin position="18"/>
        <end position="184"/>
    </location>
</feature>
<dbReference type="AlphaFoldDB" id="A0A916Z6Z4"/>
<feature type="region of interest" description="Disordered" evidence="1">
    <location>
        <begin position="51"/>
        <end position="89"/>
    </location>
</feature>
<evidence type="ECO:0000256" key="2">
    <source>
        <dbReference type="SAM" id="SignalP"/>
    </source>
</evidence>
<protein>
    <submittedName>
        <fullName evidence="3">Uncharacterized protein</fullName>
    </submittedName>
</protein>
<organism evidence="3 4">
    <name type="scientific">Croceicoccus mobilis</name>
    <dbReference type="NCBI Taxonomy" id="1703339"/>
    <lineage>
        <taxon>Bacteria</taxon>
        <taxon>Pseudomonadati</taxon>
        <taxon>Pseudomonadota</taxon>
        <taxon>Alphaproteobacteria</taxon>
        <taxon>Sphingomonadales</taxon>
        <taxon>Erythrobacteraceae</taxon>
        <taxon>Croceicoccus</taxon>
    </lineage>
</organism>
<keyword evidence="2" id="KW-0732">Signal</keyword>
<evidence type="ECO:0000313" key="4">
    <source>
        <dbReference type="Proteomes" id="UP000612349"/>
    </source>
</evidence>
<keyword evidence="4" id="KW-1185">Reference proteome</keyword>
<dbReference type="EMBL" id="BMIP01000008">
    <property type="protein sequence ID" value="GGD79318.1"/>
    <property type="molecule type" value="Genomic_DNA"/>
</dbReference>
<feature type="signal peptide" evidence="2">
    <location>
        <begin position="1"/>
        <end position="17"/>
    </location>
</feature>
<evidence type="ECO:0000256" key="1">
    <source>
        <dbReference type="SAM" id="MobiDB-lite"/>
    </source>
</evidence>
<sequence>MFACAALLAVTATPAAAQGIFGDIKRAAEQAVKRETTRKTDETITQATRCAMGDSRCQAETSSTASSNGSQGGSSVDPGGDHPLVTPYAGSVRNDRKFEAYTDYRRIIGVHKQRHVITEMLEGKLTSIVYNNPKERSTLEIIRNYQQALAARGFRIDYQMSGGETWVDNARRINGMIQYGQDVR</sequence>
<name>A0A916Z6Z4_9SPHN</name>
<evidence type="ECO:0000313" key="3">
    <source>
        <dbReference type="EMBL" id="GGD79318.1"/>
    </source>
</evidence>
<proteinExistence type="predicted"/>
<reference evidence="3" key="2">
    <citation type="submission" date="2020-09" db="EMBL/GenBank/DDBJ databases">
        <authorList>
            <person name="Sun Q."/>
            <person name="Zhou Y."/>
        </authorList>
    </citation>
    <scope>NUCLEOTIDE SEQUENCE</scope>
    <source>
        <strain evidence="3">CGMCC 1.15360</strain>
    </source>
</reference>
<feature type="compositionally biased region" description="Polar residues" evidence="1">
    <location>
        <begin position="58"/>
        <end position="69"/>
    </location>
</feature>
<gene>
    <name evidence="3" type="ORF">GCM10010990_31500</name>
</gene>